<evidence type="ECO:0000256" key="2">
    <source>
        <dbReference type="ARBA" id="ARBA00012438"/>
    </source>
</evidence>
<evidence type="ECO:0000256" key="1">
    <source>
        <dbReference type="ARBA" id="ARBA00000085"/>
    </source>
</evidence>
<feature type="transmembrane region" description="Helical" evidence="4">
    <location>
        <begin position="179"/>
        <end position="200"/>
    </location>
</feature>
<gene>
    <name evidence="7" type="ORF">FSB76_27885</name>
</gene>
<dbReference type="InterPro" id="IPR003661">
    <property type="entry name" value="HisK_dim/P_dom"/>
</dbReference>
<dbReference type="InterPro" id="IPR036890">
    <property type="entry name" value="HATPase_C_sf"/>
</dbReference>
<evidence type="ECO:0000259" key="6">
    <source>
        <dbReference type="PROSITE" id="PS50109"/>
    </source>
</evidence>
<dbReference type="PANTHER" id="PTHR43065">
    <property type="entry name" value="SENSOR HISTIDINE KINASE"/>
    <property type="match status" value="1"/>
</dbReference>
<keyword evidence="4" id="KW-0812">Transmembrane</keyword>
<dbReference type="Pfam" id="PF02518">
    <property type="entry name" value="HATPase_c"/>
    <property type="match status" value="1"/>
</dbReference>
<dbReference type="InterPro" id="IPR004358">
    <property type="entry name" value="Sig_transdc_His_kin-like_C"/>
</dbReference>
<dbReference type="InterPro" id="IPR011622">
    <property type="entry name" value="7TMR_DISM_rcpt_extracell_dom2"/>
</dbReference>
<evidence type="ECO:0000256" key="4">
    <source>
        <dbReference type="SAM" id="Phobius"/>
    </source>
</evidence>
<dbReference type="InterPro" id="IPR011623">
    <property type="entry name" value="7TMR_DISM_rcpt_extracell_dom1"/>
</dbReference>
<feature type="signal peptide" evidence="5">
    <location>
        <begin position="1"/>
        <end position="19"/>
    </location>
</feature>
<protein>
    <recommendedName>
        <fullName evidence="2">histidine kinase</fullName>
        <ecNumber evidence="2">2.7.13.3</ecNumber>
    </recommendedName>
</protein>
<dbReference type="GO" id="GO:0000155">
    <property type="term" value="F:phosphorelay sensor kinase activity"/>
    <property type="evidence" value="ECO:0007669"/>
    <property type="project" value="InterPro"/>
</dbReference>
<dbReference type="SUPFAM" id="SSF55874">
    <property type="entry name" value="ATPase domain of HSP90 chaperone/DNA topoisomerase II/histidine kinase"/>
    <property type="match status" value="1"/>
</dbReference>
<dbReference type="KEGG" id="mgk:FSB76_27885"/>
<feature type="transmembrane region" description="Helical" evidence="4">
    <location>
        <begin position="270"/>
        <end position="290"/>
    </location>
</feature>
<dbReference type="InterPro" id="IPR036097">
    <property type="entry name" value="HisK_dim/P_sf"/>
</dbReference>
<keyword evidence="8" id="KW-1185">Reference proteome</keyword>
<organism evidence="7 8">
    <name type="scientific">Mucilaginibacter ginsenosidivorax</name>
    <dbReference type="NCBI Taxonomy" id="862126"/>
    <lineage>
        <taxon>Bacteria</taxon>
        <taxon>Pseudomonadati</taxon>
        <taxon>Bacteroidota</taxon>
        <taxon>Sphingobacteriia</taxon>
        <taxon>Sphingobacteriales</taxon>
        <taxon>Sphingobacteriaceae</taxon>
        <taxon>Mucilaginibacter</taxon>
    </lineage>
</organism>
<feature type="chain" id="PRO_5023075277" description="histidine kinase" evidence="5">
    <location>
        <begin position="20"/>
        <end position="709"/>
    </location>
</feature>
<dbReference type="EMBL" id="CP042437">
    <property type="protein sequence ID" value="QEC79586.1"/>
    <property type="molecule type" value="Genomic_DNA"/>
</dbReference>
<dbReference type="Gene3D" id="3.30.565.10">
    <property type="entry name" value="Histidine kinase-like ATPase, C-terminal domain"/>
    <property type="match status" value="1"/>
</dbReference>
<feature type="transmembrane region" description="Helical" evidence="4">
    <location>
        <begin position="352"/>
        <end position="378"/>
    </location>
</feature>
<dbReference type="OrthoDB" id="9806995at2"/>
<accession>A0A5B8W9D0</accession>
<dbReference type="CDD" id="cd00082">
    <property type="entry name" value="HisKA"/>
    <property type="match status" value="1"/>
</dbReference>
<keyword evidence="3" id="KW-0597">Phosphoprotein</keyword>
<evidence type="ECO:0000256" key="3">
    <source>
        <dbReference type="ARBA" id="ARBA00022553"/>
    </source>
</evidence>
<evidence type="ECO:0000313" key="8">
    <source>
        <dbReference type="Proteomes" id="UP000321362"/>
    </source>
</evidence>
<evidence type="ECO:0000256" key="5">
    <source>
        <dbReference type="SAM" id="SignalP"/>
    </source>
</evidence>
<dbReference type="PANTHER" id="PTHR43065:SF50">
    <property type="entry name" value="HISTIDINE KINASE"/>
    <property type="match status" value="1"/>
</dbReference>
<keyword evidence="4" id="KW-1133">Transmembrane helix</keyword>
<dbReference type="RefSeq" id="WP_147059329.1">
    <property type="nucleotide sequence ID" value="NZ_CP042437.1"/>
</dbReference>
<dbReference type="Gene3D" id="1.10.287.130">
    <property type="match status" value="1"/>
</dbReference>
<dbReference type="Gene3D" id="2.60.40.2380">
    <property type="match status" value="1"/>
</dbReference>
<name>A0A5B8W9D0_9SPHI</name>
<keyword evidence="5" id="KW-0732">Signal</keyword>
<reference evidence="7 8" key="1">
    <citation type="journal article" date="2013" name="J. Microbiol.">
        <title>Mucilaginibacter ginsenosidivorax sp. nov., with ginsenoside converting activity isolated from sediment.</title>
        <authorList>
            <person name="Kim J.K."/>
            <person name="Choi T.E."/>
            <person name="Liu Q.M."/>
            <person name="Park H.Y."/>
            <person name="Yi T.H."/>
            <person name="Yoon M.H."/>
            <person name="Kim S.C."/>
            <person name="Im W.T."/>
        </authorList>
    </citation>
    <scope>NUCLEOTIDE SEQUENCE [LARGE SCALE GENOMIC DNA]</scope>
    <source>
        <strain evidence="7 8">KHI28</strain>
    </source>
</reference>
<dbReference type="PRINTS" id="PR00344">
    <property type="entry name" value="BCTRLSENSOR"/>
</dbReference>
<feature type="transmembrane region" description="Helical" evidence="4">
    <location>
        <begin position="296"/>
        <end position="321"/>
    </location>
</feature>
<dbReference type="InterPro" id="IPR005467">
    <property type="entry name" value="His_kinase_dom"/>
</dbReference>
<feature type="transmembrane region" description="Helical" evidence="4">
    <location>
        <begin position="328"/>
        <end position="346"/>
    </location>
</feature>
<dbReference type="PROSITE" id="PS50109">
    <property type="entry name" value="HIS_KIN"/>
    <property type="match status" value="1"/>
</dbReference>
<feature type="transmembrane region" description="Helical" evidence="4">
    <location>
        <begin position="207"/>
        <end position="228"/>
    </location>
</feature>
<keyword evidence="4" id="KW-0472">Membrane</keyword>
<dbReference type="SMART" id="SM00387">
    <property type="entry name" value="HATPase_c"/>
    <property type="match status" value="1"/>
</dbReference>
<dbReference type="Pfam" id="PF07696">
    <property type="entry name" value="7TMR-DISMED2"/>
    <property type="match status" value="1"/>
</dbReference>
<comment type="catalytic activity">
    <reaction evidence="1">
        <text>ATP + protein L-histidine = ADP + protein N-phospho-L-histidine.</text>
        <dbReference type="EC" id="2.7.13.3"/>
    </reaction>
</comment>
<feature type="transmembrane region" description="Helical" evidence="4">
    <location>
        <begin position="240"/>
        <end position="258"/>
    </location>
</feature>
<evidence type="ECO:0000313" key="7">
    <source>
        <dbReference type="EMBL" id="QEC79586.1"/>
    </source>
</evidence>
<dbReference type="Pfam" id="PF07695">
    <property type="entry name" value="7TMR-DISM_7TM"/>
    <property type="match status" value="1"/>
</dbReference>
<dbReference type="SUPFAM" id="SSF47384">
    <property type="entry name" value="Homodimeric domain of signal transducing histidine kinase"/>
    <property type="match status" value="1"/>
</dbReference>
<sequence>MKKFLLAAYLLLQNAIAFAHNADTLVIGNNQSRLLSSNYFYELEDPSGKWTVNQVLKSNAFKKSPNSLPILRLFNSAVWLKVTIKNSDDEPNILINTGPGIIDAFDLYYVNQNNKICHLTASDGPGQSKLQSPNSISLPLPSGSSKTIYLRVKSSLWSVIPIKIYSQWSFFRNQNIENVVTAAFVGAIMISVLYNLMLFFIIRDLSYLYYVFYIVFMGLTLTFTRGYGSYLSGDKITLNNYIIPLARVGFGVFTLLFAGEFLQLKEKLKASYHINLLLLAIYMVIVIVIFSKHVTLAYGFINIIIIFTAVYMLFIGCYLYFKGFKPAKLFMLGWGTLFIGILISAAQTKDVIPYTIFTANLTPLSLVIGIVLFSGALADKINLYRNEKMKAQNFAISVARENQRLIIQQNILLENKVKERTSELISTNLDLSKIIDNLKSTQHRLVDTEKMASLGRLTAGVAHEINNPINFVSSNISPLRLDLDELFTLLAKYNDVLNNPDSAEYIGAAQAYRQSINPDFIRDEINILLNGIEEGAKRTTEIVKSLFTFSSTDELIIKKLDINKAIRANLLILKSTIPYYIEVKTVLNNIKPINCYPGKINQVLINLIANSIHAIKAKEQHDADSLLITTSELPGHISIEITDTGIGMDNETKNRIFEPFFTTKDVGEGTGLGLSIVFGIIEKHQGSIEVVSSPGKGTTFSILLPKNLA</sequence>
<proteinExistence type="predicted"/>
<dbReference type="AlphaFoldDB" id="A0A5B8W9D0"/>
<feature type="domain" description="Histidine kinase" evidence="6">
    <location>
        <begin position="460"/>
        <end position="708"/>
    </location>
</feature>
<dbReference type="Proteomes" id="UP000321362">
    <property type="component" value="Chromosome"/>
</dbReference>
<dbReference type="EC" id="2.7.13.3" evidence="2"/>
<dbReference type="InterPro" id="IPR003594">
    <property type="entry name" value="HATPase_dom"/>
</dbReference>